<dbReference type="InterPro" id="IPR023188">
    <property type="entry name" value="DPS_DNA-bd_CS"/>
</dbReference>
<reference evidence="4 5" key="1">
    <citation type="submission" date="2016-11" db="EMBL/GenBank/DDBJ databases">
        <authorList>
            <person name="Jaros S."/>
            <person name="Januszkiewicz K."/>
            <person name="Wedrychowicz H."/>
        </authorList>
    </citation>
    <scope>NUCLEOTIDE SEQUENCE [LARGE SCALE GENOMIC DNA]</scope>
    <source>
        <strain evidence="4 5">DSM 21864</strain>
    </source>
</reference>
<sequence length="150" mass="17585">MAKQDSNKLVKELNIFVSNMGILYTKVHNYHWYIEGPGFFQLHKQYEEYYMAVSEDYDLVAERLLIMGYKPLANTNDYLENATLKDRKSEPISTKQSVTDLKADFKHISDQLKKLIDLSEEAGDDVTNDMMISLKTKYDKYIWMLDSYEG</sequence>
<organism evidence="4 5">
    <name type="scientific">Clostridium amylolyticum</name>
    <dbReference type="NCBI Taxonomy" id="1121298"/>
    <lineage>
        <taxon>Bacteria</taxon>
        <taxon>Bacillati</taxon>
        <taxon>Bacillota</taxon>
        <taxon>Clostridia</taxon>
        <taxon>Eubacteriales</taxon>
        <taxon>Clostridiaceae</taxon>
        <taxon>Clostridium</taxon>
    </lineage>
</organism>
<comment type="similarity">
    <text evidence="1 2">Belongs to the Dps family.</text>
</comment>
<dbReference type="PROSITE" id="PS00818">
    <property type="entry name" value="DPS_1"/>
    <property type="match status" value="1"/>
</dbReference>
<evidence type="ECO:0000256" key="1">
    <source>
        <dbReference type="ARBA" id="ARBA00009497"/>
    </source>
</evidence>
<dbReference type="PANTHER" id="PTHR42932:SF1">
    <property type="entry name" value="GENERAL STRESS PROTEIN 20U"/>
    <property type="match status" value="1"/>
</dbReference>
<dbReference type="InterPro" id="IPR008331">
    <property type="entry name" value="Ferritin_DPS_dom"/>
</dbReference>
<dbReference type="InterPro" id="IPR009078">
    <property type="entry name" value="Ferritin-like_SF"/>
</dbReference>
<dbReference type="Pfam" id="PF00210">
    <property type="entry name" value="Ferritin"/>
    <property type="match status" value="1"/>
</dbReference>
<dbReference type="STRING" id="1121298.SAMN05444401_0600"/>
<dbReference type="InterPro" id="IPR012347">
    <property type="entry name" value="Ferritin-like"/>
</dbReference>
<dbReference type="PIRSF" id="PIRSF005900">
    <property type="entry name" value="Dps"/>
    <property type="match status" value="1"/>
</dbReference>
<evidence type="ECO:0000313" key="4">
    <source>
        <dbReference type="EMBL" id="SHI42670.1"/>
    </source>
</evidence>
<gene>
    <name evidence="4" type="ORF">SAMN05444401_0600</name>
</gene>
<evidence type="ECO:0000259" key="3">
    <source>
        <dbReference type="Pfam" id="PF00210"/>
    </source>
</evidence>
<dbReference type="Gene3D" id="1.20.1260.10">
    <property type="match status" value="1"/>
</dbReference>
<keyword evidence="5" id="KW-1185">Reference proteome</keyword>
<dbReference type="AlphaFoldDB" id="A0A1M6B1W1"/>
<protein>
    <submittedName>
        <fullName evidence="4">Starvation-inducible DNA-binding protein</fullName>
    </submittedName>
</protein>
<feature type="domain" description="Ferritin/DPS" evidence="3">
    <location>
        <begin position="11"/>
        <end position="148"/>
    </location>
</feature>
<proteinExistence type="inferred from homology"/>
<dbReference type="GO" id="GO:0003677">
    <property type="term" value="F:DNA binding"/>
    <property type="evidence" value="ECO:0007669"/>
    <property type="project" value="UniProtKB-KW"/>
</dbReference>
<evidence type="ECO:0000256" key="2">
    <source>
        <dbReference type="RuleBase" id="RU003875"/>
    </source>
</evidence>
<keyword evidence="4" id="KW-0238">DNA-binding</keyword>
<dbReference type="CDD" id="cd01043">
    <property type="entry name" value="DPS"/>
    <property type="match status" value="1"/>
</dbReference>
<dbReference type="RefSeq" id="WP_073003717.1">
    <property type="nucleotide sequence ID" value="NZ_FQZO01000001.1"/>
</dbReference>
<dbReference type="GO" id="GO:0008199">
    <property type="term" value="F:ferric iron binding"/>
    <property type="evidence" value="ECO:0007669"/>
    <property type="project" value="InterPro"/>
</dbReference>
<dbReference type="Proteomes" id="UP000184080">
    <property type="component" value="Unassembled WGS sequence"/>
</dbReference>
<accession>A0A1M6B1W1</accession>
<dbReference type="GO" id="GO:0016722">
    <property type="term" value="F:oxidoreductase activity, acting on metal ions"/>
    <property type="evidence" value="ECO:0007669"/>
    <property type="project" value="InterPro"/>
</dbReference>
<dbReference type="PRINTS" id="PR01346">
    <property type="entry name" value="HELNAPAPROT"/>
</dbReference>
<dbReference type="SUPFAM" id="SSF47240">
    <property type="entry name" value="Ferritin-like"/>
    <property type="match status" value="1"/>
</dbReference>
<dbReference type="InterPro" id="IPR002177">
    <property type="entry name" value="DPS_DNA-bd"/>
</dbReference>
<evidence type="ECO:0000313" key="5">
    <source>
        <dbReference type="Proteomes" id="UP000184080"/>
    </source>
</evidence>
<name>A0A1M6B1W1_9CLOT</name>
<dbReference type="EMBL" id="FQZO01000001">
    <property type="protein sequence ID" value="SHI42670.1"/>
    <property type="molecule type" value="Genomic_DNA"/>
</dbReference>
<dbReference type="PANTHER" id="PTHR42932">
    <property type="entry name" value="GENERAL STRESS PROTEIN 20U"/>
    <property type="match status" value="1"/>
</dbReference>